<sequence length="56" mass="6430">MMLGRTRIESSKKRLVPAMRSSSDETTRLKTGTRNTFVGMMTPGFDKRYIFVATRN</sequence>
<accession>A0ABD3BQA9</accession>
<name>A0ABD3BQA9_9LAMI</name>
<comment type="caution">
    <text evidence="2">The sequence shown here is derived from an EMBL/GenBank/DDBJ whole genome shotgun (WGS) entry which is preliminary data.</text>
</comment>
<organism evidence="2 3">
    <name type="scientific">Castilleja foliolosa</name>
    <dbReference type="NCBI Taxonomy" id="1961234"/>
    <lineage>
        <taxon>Eukaryota</taxon>
        <taxon>Viridiplantae</taxon>
        <taxon>Streptophyta</taxon>
        <taxon>Embryophyta</taxon>
        <taxon>Tracheophyta</taxon>
        <taxon>Spermatophyta</taxon>
        <taxon>Magnoliopsida</taxon>
        <taxon>eudicotyledons</taxon>
        <taxon>Gunneridae</taxon>
        <taxon>Pentapetalae</taxon>
        <taxon>asterids</taxon>
        <taxon>lamiids</taxon>
        <taxon>Lamiales</taxon>
        <taxon>Orobanchaceae</taxon>
        <taxon>Pedicularideae</taxon>
        <taxon>Castillejinae</taxon>
        <taxon>Castilleja</taxon>
    </lineage>
</organism>
<evidence type="ECO:0000313" key="2">
    <source>
        <dbReference type="EMBL" id="KAL3619665.1"/>
    </source>
</evidence>
<reference evidence="3" key="1">
    <citation type="journal article" date="2024" name="IScience">
        <title>Strigolactones Initiate the Formation of Haustorium-like Structures in Castilleja.</title>
        <authorList>
            <person name="Buerger M."/>
            <person name="Peterson D."/>
            <person name="Chory J."/>
        </authorList>
    </citation>
    <scope>NUCLEOTIDE SEQUENCE [LARGE SCALE GENOMIC DNA]</scope>
</reference>
<gene>
    <name evidence="2" type="ORF">CASFOL_034577</name>
</gene>
<evidence type="ECO:0000256" key="1">
    <source>
        <dbReference type="SAM" id="MobiDB-lite"/>
    </source>
</evidence>
<evidence type="ECO:0000313" key="3">
    <source>
        <dbReference type="Proteomes" id="UP001632038"/>
    </source>
</evidence>
<feature type="compositionally biased region" description="Basic and acidic residues" evidence="1">
    <location>
        <begin position="1"/>
        <end position="12"/>
    </location>
</feature>
<dbReference type="EMBL" id="JAVIJP010000066">
    <property type="protein sequence ID" value="KAL3619665.1"/>
    <property type="molecule type" value="Genomic_DNA"/>
</dbReference>
<proteinExistence type="predicted"/>
<dbReference type="Proteomes" id="UP001632038">
    <property type="component" value="Unassembled WGS sequence"/>
</dbReference>
<feature type="region of interest" description="Disordered" evidence="1">
    <location>
        <begin position="1"/>
        <end position="28"/>
    </location>
</feature>
<keyword evidence="3" id="KW-1185">Reference proteome</keyword>
<protein>
    <submittedName>
        <fullName evidence="2">Uncharacterized protein</fullName>
    </submittedName>
</protein>
<dbReference type="AlphaFoldDB" id="A0ABD3BQA9"/>